<keyword evidence="2" id="KW-1185">Reference proteome</keyword>
<evidence type="ECO:0000313" key="2">
    <source>
        <dbReference type="Proteomes" id="UP000052268"/>
    </source>
</evidence>
<proteinExistence type="predicted"/>
<dbReference type="EMBL" id="JACU01000006">
    <property type="protein sequence ID" value="KMS54436.1"/>
    <property type="molecule type" value="Genomic_DNA"/>
</dbReference>
<dbReference type="OrthoDB" id="7510975at2"/>
<comment type="caution">
    <text evidence="1">The sequence shown here is derived from an EMBL/GenBank/DDBJ whole genome shotgun (WGS) entry which is preliminary data.</text>
</comment>
<dbReference type="RefSeq" id="WP_059152209.1">
    <property type="nucleotide sequence ID" value="NZ_KQ130455.1"/>
</dbReference>
<organism evidence="1 2">
    <name type="scientific">Novosphingobium barchaimii LL02</name>
    <dbReference type="NCBI Taxonomy" id="1114963"/>
    <lineage>
        <taxon>Bacteria</taxon>
        <taxon>Pseudomonadati</taxon>
        <taxon>Pseudomonadota</taxon>
        <taxon>Alphaproteobacteria</taxon>
        <taxon>Sphingomonadales</taxon>
        <taxon>Sphingomonadaceae</taxon>
        <taxon>Novosphingobium</taxon>
    </lineage>
</organism>
<evidence type="ECO:0000313" key="1">
    <source>
        <dbReference type="EMBL" id="KMS54436.1"/>
    </source>
</evidence>
<dbReference type="AlphaFoldDB" id="A0A0J7XRD1"/>
<dbReference type="Proteomes" id="UP000052268">
    <property type="component" value="Unassembled WGS sequence"/>
</dbReference>
<sequence length="97" mass="10431">MIDYREAAEDVPCGDILEIEGVLRIATASFSFGAPAIGRVERGIGYLAGRISDEGFMLLRVHAQAFTAATDTEDAAQLRSSRALMVDALTSLRRTLA</sequence>
<name>A0A0J7XRD1_9SPHN</name>
<reference evidence="1 2" key="1">
    <citation type="journal article" date="2015" name="G3 (Bethesda)">
        <title>Insights into Ongoing Evolution of the Hexachlorocyclohexane Catabolic Pathway from Comparative Genomics of Ten Sphingomonadaceae Strains.</title>
        <authorList>
            <person name="Pearce S.L."/>
            <person name="Oakeshott J.G."/>
            <person name="Pandey G."/>
        </authorList>
    </citation>
    <scope>NUCLEOTIDE SEQUENCE [LARGE SCALE GENOMIC DNA]</scope>
    <source>
        <strain evidence="1 2">LL02</strain>
    </source>
</reference>
<protein>
    <submittedName>
        <fullName evidence="1">Uncharacterized protein</fullName>
    </submittedName>
</protein>
<accession>A0A0J7XRD1</accession>
<gene>
    <name evidence="1" type="ORF">V474_21020</name>
</gene>